<evidence type="ECO:0000313" key="2">
    <source>
        <dbReference type="EMBL" id="KAK6178386.1"/>
    </source>
</evidence>
<feature type="region of interest" description="Disordered" evidence="1">
    <location>
        <begin position="1"/>
        <end position="55"/>
    </location>
</feature>
<evidence type="ECO:0000256" key="1">
    <source>
        <dbReference type="SAM" id="MobiDB-lite"/>
    </source>
</evidence>
<dbReference type="Proteomes" id="UP001347796">
    <property type="component" value="Unassembled WGS sequence"/>
</dbReference>
<name>A0AAN8JLN4_PATCE</name>
<gene>
    <name evidence="2" type="ORF">SNE40_013181</name>
</gene>
<dbReference type="AlphaFoldDB" id="A0AAN8JLN4"/>
<sequence length="98" mass="10536">MCRQSVNRVESELAGPSGAGDAFVQPGDEAVPSGAGDRRAGELPSPVDNLKNLLPDDDIRPIDSISNVPSRKTTSTTLSKLKYQAIQKEIELKNQLMT</sequence>
<accession>A0AAN8JLN4</accession>
<reference evidence="2 3" key="1">
    <citation type="submission" date="2024-01" db="EMBL/GenBank/DDBJ databases">
        <title>The genome of the rayed Mediterranean limpet Patella caerulea (Linnaeus, 1758).</title>
        <authorList>
            <person name="Anh-Thu Weber A."/>
            <person name="Halstead-Nussloch G."/>
        </authorList>
    </citation>
    <scope>NUCLEOTIDE SEQUENCE [LARGE SCALE GENOMIC DNA]</scope>
    <source>
        <strain evidence="2">AATW-2023a</strain>
        <tissue evidence="2">Whole specimen</tissue>
    </source>
</reference>
<proteinExistence type="predicted"/>
<keyword evidence="3" id="KW-1185">Reference proteome</keyword>
<comment type="caution">
    <text evidence="2">The sequence shown here is derived from an EMBL/GenBank/DDBJ whole genome shotgun (WGS) entry which is preliminary data.</text>
</comment>
<evidence type="ECO:0000313" key="3">
    <source>
        <dbReference type="Proteomes" id="UP001347796"/>
    </source>
</evidence>
<organism evidence="2 3">
    <name type="scientific">Patella caerulea</name>
    <name type="common">Rayed Mediterranean limpet</name>
    <dbReference type="NCBI Taxonomy" id="87958"/>
    <lineage>
        <taxon>Eukaryota</taxon>
        <taxon>Metazoa</taxon>
        <taxon>Spiralia</taxon>
        <taxon>Lophotrochozoa</taxon>
        <taxon>Mollusca</taxon>
        <taxon>Gastropoda</taxon>
        <taxon>Patellogastropoda</taxon>
        <taxon>Patelloidea</taxon>
        <taxon>Patellidae</taxon>
        <taxon>Patella</taxon>
    </lineage>
</organism>
<dbReference type="EMBL" id="JAZGQO010000009">
    <property type="protein sequence ID" value="KAK6178386.1"/>
    <property type="molecule type" value="Genomic_DNA"/>
</dbReference>
<protein>
    <submittedName>
        <fullName evidence="2">Uncharacterized protein</fullName>
    </submittedName>
</protein>